<sequence>MLDNQQQKVPIHVTQMMVSRQAETIPDTTTIHQLVPGFKINNQSTYKLNGSSGRKCRDKSRSITKFKRQPSFSLNSTISKINLSPRPTKPFKQKKYAETSHTFRRNTPRRTFVLQSINQDYSHKPTYWNIDRWDTYDDRNDSKSFIF</sequence>
<dbReference type="RefSeq" id="XP_001433394.1">
    <property type="nucleotide sequence ID" value="XM_001433357.1"/>
</dbReference>
<accession>A0C5D0</accession>
<evidence type="ECO:0000313" key="1">
    <source>
        <dbReference type="EMBL" id="CAK65997.1"/>
    </source>
</evidence>
<proteinExistence type="predicted"/>
<dbReference type="EMBL" id="CT868041">
    <property type="protein sequence ID" value="CAK65997.1"/>
    <property type="molecule type" value="Genomic_DNA"/>
</dbReference>
<keyword evidence="2" id="KW-1185">Reference proteome</keyword>
<dbReference type="HOGENOM" id="CLU_130683_0_0_1"/>
<dbReference type="KEGG" id="ptm:GSPATT00006496001"/>
<dbReference type="AlphaFoldDB" id="A0C5D0"/>
<reference evidence="1 2" key="1">
    <citation type="journal article" date="2006" name="Nature">
        <title>Global trends of whole-genome duplications revealed by the ciliate Paramecium tetraurelia.</title>
        <authorList>
            <consortium name="Genoscope"/>
            <person name="Aury J.-M."/>
            <person name="Jaillon O."/>
            <person name="Duret L."/>
            <person name="Noel B."/>
            <person name="Jubin C."/>
            <person name="Porcel B.M."/>
            <person name="Segurens B."/>
            <person name="Daubin V."/>
            <person name="Anthouard V."/>
            <person name="Aiach N."/>
            <person name="Arnaiz O."/>
            <person name="Billaut A."/>
            <person name="Beisson J."/>
            <person name="Blanc I."/>
            <person name="Bouhouche K."/>
            <person name="Camara F."/>
            <person name="Duharcourt S."/>
            <person name="Guigo R."/>
            <person name="Gogendeau D."/>
            <person name="Katinka M."/>
            <person name="Keller A.-M."/>
            <person name="Kissmehl R."/>
            <person name="Klotz C."/>
            <person name="Koll F."/>
            <person name="Le Moue A."/>
            <person name="Lepere C."/>
            <person name="Malinsky S."/>
            <person name="Nowacki M."/>
            <person name="Nowak J.K."/>
            <person name="Plattner H."/>
            <person name="Poulain J."/>
            <person name="Ruiz F."/>
            <person name="Serrano V."/>
            <person name="Zagulski M."/>
            <person name="Dessen P."/>
            <person name="Betermier M."/>
            <person name="Weissenbach J."/>
            <person name="Scarpelli C."/>
            <person name="Schachter V."/>
            <person name="Sperling L."/>
            <person name="Meyer E."/>
            <person name="Cohen J."/>
            <person name="Wincker P."/>
        </authorList>
    </citation>
    <scope>NUCLEOTIDE SEQUENCE [LARGE SCALE GENOMIC DNA]</scope>
    <source>
        <strain evidence="1 2">Stock d4-2</strain>
    </source>
</reference>
<protein>
    <submittedName>
        <fullName evidence="1">Uncharacterized protein</fullName>
    </submittedName>
</protein>
<dbReference type="Proteomes" id="UP000000600">
    <property type="component" value="Unassembled WGS sequence"/>
</dbReference>
<dbReference type="GeneID" id="5019179"/>
<evidence type="ECO:0000313" key="2">
    <source>
        <dbReference type="Proteomes" id="UP000000600"/>
    </source>
</evidence>
<gene>
    <name evidence="1" type="ORF">GSPATT00006496001</name>
</gene>
<dbReference type="InParanoid" id="A0C5D0"/>
<name>A0C5D0_PARTE</name>
<organism evidence="1 2">
    <name type="scientific">Paramecium tetraurelia</name>
    <dbReference type="NCBI Taxonomy" id="5888"/>
    <lineage>
        <taxon>Eukaryota</taxon>
        <taxon>Sar</taxon>
        <taxon>Alveolata</taxon>
        <taxon>Ciliophora</taxon>
        <taxon>Intramacronucleata</taxon>
        <taxon>Oligohymenophorea</taxon>
        <taxon>Peniculida</taxon>
        <taxon>Parameciidae</taxon>
        <taxon>Paramecium</taxon>
    </lineage>
</organism>